<comment type="caution">
    <text evidence="2">The sequence shown here is derived from an EMBL/GenBank/DDBJ whole genome shotgun (WGS) entry which is preliminary data.</text>
</comment>
<gene>
    <name evidence="2" type="ORF">S06H3_50016</name>
</gene>
<name>X1N6Z7_9ZZZZ</name>
<dbReference type="AlphaFoldDB" id="X1N6Z7"/>
<dbReference type="PANTHER" id="PTHR11895:SF151">
    <property type="entry name" value="GLUTAMYL-TRNA(GLN) AMIDOTRANSFERASE SUBUNIT A"/>
    <property type="match status" value="1"/>
</dbReference>
<dbReference type="Pfam" id="PF01425">
    <property type="entry name" value="Amidase"/>
    <property type="match status" value="1"/>
</dbReference>
<dbReference type="InterPro" id="IPR000120">
    <property type="entry name" value="Amidase"/>
</dbReference>
<protein>
    <recommendedName>
        <fullName evidence="1">Amidase domain-containing protein</fullName>
    </recommendedName>
</protein>
<organism evidence="2">
    <name type="scientific">marine sediment metagenome</name>
    <dbReference type="NCBI Taxonomy" id="412755"/>
    <lineage>
        <taxon>unclassified sequences</taxon>
        <taxon>metagenomes</taxon>
        <taxon>ecological metagenomes</taxon>
    </lineage>
</organism>
<evidence type="ECO:0000259" key="1">
    <source>
        <dbReference type="Pfam" id="PF01425"/>
    </source>
</evidence>
<dbReference type="PANTHER" id="PTHR11895">
    <property type="entry name" value="TRANSAMIDASE"/>
    <property type="match status" value="1"/>
</dbReference>
<accession>X1N6Z7</accession>
<dbReference type="InterPro" id="IPR036928">
    <property type="entry name" value="AS_sf"/>
</dbReference>
<dbReference type="Gene3D" id="3.90.1300.10">
    <property type="entry name" value="Amidase signature (AS) domain"/>
    <property type="match status" value="1"/>
</dbReference>
<sequence>MMNVIAGYDPADSTSIDERTAPVPDYLERLDEPIRKLKIAIVPEFVAGADKQVQEALSTALDIYKGLGAEIIEIEMAHLDYAIAAYYVIATAEASSNLARNASQINGYRVNIRKIHRQRVIDLFANLKSSRR</sequence>
<proteinExistence type="predicted"/>
<feature type="domain" description="Amidase" evidence="1">
    <location>
        <begin position="1"/>
        <end position="117"/>
    </location>
</feature>
<dbReference type="EMBL" id="BARV01031627">
    <property type="protein sequence ID" value="GAI39797.1"/>
    <property type="molecule type" value="Genomic_DNA"/>
</dbReference>
<evidence type="ECO:0000313" key="2">
    <source>
        <dbReference type="EMBL" id="GAI39797.1"/>
    </source>
</evidence>
<dbReference type="InterPro" id="IPR023631">
    <property type="entry name" value="Amidase_dom"/>
</dbReference>
<dbReference type="SUPFAM" id="SSF75304">
    <property type="entry name" value="Amidase signature (AS) enzymes"/>
    <property type="match status" value="1"/>
</dbReference>
<reference evidence="2" key="1">
    <citation type="journal article" date="2014" name="Front. Microbiol.">
        <title>High frequency of phylogenetically diverse reductive dehalogenase-homologous genes in deep subseafloor sedimentary metagenomes.</title>
        <authorList>
            <person name="Kawai M."/>
            <person name="Futagami T."/>
            <person name="Toyoda A."/>
            <person name="Takaki Y."/>
            <person name="Nishi S."/>
            <person name="Hori S."/>
            <person name="Arai W."/>
            <person name="Tsubouchi T."/>
            <person name="Morono Y."/>
            <person name="Uchiyama I."/>
            <person name="Ito T."/>
            <person name="Fujiyama A."/>
            <person name="Inagaki F."/>
            <person name="Takami H."/>
        </authorList>
    </citation>
    <scope>NUCLEOTIDE SEQUENCE</scope>
    <source>
        <strain evidence="2">Expedition CK06-06</strain>
    </source>
</reference>
<dbReference type="GO" id="GO:0003824">
    <property type="term" value="F:catalytic activity"/>
    <property type="evidence" value="ECO:0007669"/>
    <property type="project" value="InterPro"/>
</dbReference>